<dbReference type="SUPFAM" id="SSF55729">
    <property type="entry name" value="Acyl-CoA N-acyltransferases (Nat)"/>
    <property type="match status" value="1"/>
</dbReference>
<dbReference type="RefSeq" id="WP_044906023.1">
    <property type="nucleotide sequence ID" value="NZ_JQIF01000062.1"/>
</dbReference>
<dbReference type="Proteomes" id="UP000030008">
    <property type="component" value="Unassembled WGS sequence"/>
</dbReference>
<dbReference type="CDD" id="cd04301">
    <property type="entry name" value="NAT_SF"/>
    <property type="match status" value="1"/>
</dbReference>
<dbReference type="PROSITE" id="PS51186">
    <property type="entry name" value="GNAT"/>
    <property type="match status" value="1"/>
</dbReference>
<dbReference type="PANTHER" id="PTHR43420:SF12">
    <property type="entry name" value="N-ACETYLTRANSFERASE DOMAIN-CONTAINING PROTEIN"/>
    <property type="match status" value="1"/>
</dbReference>
<dbReference type="Pfam" id="PF00583">
    <property type="entry name" value="Acetyltransf_1"/>
    <property type="match status" value="1"/>
</dbReference>
<sequence>MIIRKAVKQDLPQLQVMYEAIIAHMYAQQICIWDAVYPCICFPEDIKQERMYVLQKDARILAAFALCEHNKGEQHVDWHLSGQKALYLDRLGVHVDAMGKGVGRAAIREAMRCAKERQADVLRLFAVDSNTPAIRLYEKNGFIQAKGIYHEVIDDTLTLHELGFEKVITEKELPG</sequence>
<dbReference type="Gene3D" id="3.40.630.30">
    <property type="match status" value="1"/>
</dbReference>
<keyword evidence="1 4" id="KW-0808">Transferase</keyword>
<dbReference type="InterPro" id="IPR000182">
    <property type="entry name" value="GNAT_dom"/>
</dbReference>
<dbReference type="InterPro" id="IPR016181">
    <property type="entry name" value="Acyl_CoA_acyltransferase"/>
</dbReference>
<keyword evidence="2" id="KW-0012">Acyltransferase</keyword>
<organism evidence="4 5">
    <name type="scientific">Clostridium innocuum</name>
    <dbReference type="NCBI Taxonomy" id="1522"/>
    <lineage>
        <taxon>Bacteria</taxon>
        <taxon>Bacillati</taxon>
        <taxon>Bacillota</taxon>
        <taxon>Clostridia</taxon>
        <taxon>Eubacteriales</taxon>
        <taxon>Clostridiaceae</taxon>
        <taxon>Clostridium</taxon>
    </lineage>
</organism>
<proteinExistence type="predicted"/>
<dbReference type="PANTHER" id="PTHR43420">
    <property type="entry name" value="ACETYLTRANSFERASE"/>
    <property type="match status" value="1"/>
</dbReference>
<evidence type="ECO:0000256" key="2">
    <source>
        <dbReference type="ARBA" id="ARBA00023315"/>
    </source>
</evidence>
<accession>A0A099I4E5</accession>
<evidence type="ECO:0000256" key="1">
    <source>
        <dbReference type="ARBA" id="ARBA00022679"/>
    </source>
</evidence>
<reference evidence="4 5" key="1">
    <citation type="submission" date="2014-08" db="EMBL/GenBank/DDBJ databases">
        <title>Clostridium innocuum, an unnegligible vancomycin-resistant pathogen causing extra-intestinal infections.</title>
        <authorList>
            <person name="Feng Y."/>
            <person name="Chiu C.-H."/>
        </authorList>
    </citation>
    <scope>NUCLEOTIDE SEQUENCE [LARGE SCALE GENOMIC DNA]</scope>
    <source>
        <strain evidence="4 5">AN88</strain>
    </source>
</reference>
<protein>
    <submittedName>
        <fullName evidence="4">GCN5 family acetyltransferase</fullName>
    </submittedName>
</protein>
<comment type="caution">
    <text evidence="4">The sequence shown here is derived from an EMBL/GenBank/DDBJ whole genome shotgun (WGS) entry which is preliminary data.</text>
</comment>
<dbReference type="GO" id="GO:0016747">
    <property type="term" value="F:acyltransferase activity, transferring groups other than amino-acyl groups"/>
    <property type="evidence" value="ECO:0007669"/>
    <property type="project" value="InterPro"/>
</dbReference>
<evidence type="ECO:0000259" key="3">
    <source>
        <dbReference type="PROSITE" id="PS51186"/>
    </source>
</evidence>
<name>A0A099I4E5_CLOIN</name>
<dbReference type="EMBL" id="JQIF01000062">
    <property type="protein sequence ID" value="KGJ52565.1"/>
    <property type="molecule type" value="Genomic_DNA"/>
</dbReference>
<feature type="domain" description="N-acetyltransferase" evidence="3">
    <location>
        <begin position="1"/>
        <end position="175"/>
    </location>
</feature>
<evidence type="ECO:0000313" key="5">
    <source>
        <dbReference type="Proteomes" id="UP000030008"/>
    </source>
</evidence>
<dbReference type="AlphaFoldDB" id="A0A099I4E5"/>
<evidence type="ECO:0000313" key="4">
    <source>
        <dbReference type="EMBL" id="KGJ52565.1"/>
    </source>
</evidence>
<gene>
    <name evidence="4" type="ORF">CIAN88_14010</name>
</gene>
<dbReference type="InterPro" id="IPR050680">
    <property type="entry name" value="YpeA/RimI_acetyltransf"/>
</dbReference>